<dbReference type="HOGENOM" id="CLU_036110_0_0_0"/>
<dbReference type="PANTHER" id="PTHR47572">
    <property type="entry name" value="LIPOPROTEIN-RELATED"/>
    <property type="match status" value="1"/>
</dbReference>
<sequence length="350" mass="37908">MMTLPTAPNTMRSRHPLVAAAALATLFALRVDAQQQPITRTIERLDPALDALVPPNATIEQLADGFDWTEGPVWRRDARGGHLLFSDIPKNTIYRWKAGEGISVWLRPAGYAGPTPAGRELGSNGLTLDAHGALVMADHGNRQVARVNDSLFTKVTLADRYEGKRLNSPNDLVYRSNGDLYFTDPPYGLDGLNDSRVKELPFNGVYRLKPDGTLTLLTRDLTFPNGLAFSPDERTLYVAVSDPERAVWMAYDVAADGTLARGRVFFDATALAKQGKPGLPDGMKVDRAGNLFATGPGGILVLSPQGKHLGTIAMGQPTANCAWGDDGSTLYITSNHQLLRLRLSTKGPGF</sequence>
<gene>
    <name evidence="4" type="ORF">J421_4303</name>
</gene>
<evidence type="ECO:0000256" key="1">
    <source>
        <dbReference type="ARBA" id="ARBA00022801"/>
    </source>
</evidence>
<evidence type="ECO:0000259" key="3">
    <source>
        <dbReference type="Pfam" id="PF08450"/>
    </source>
</evidence>
<accession>W0RNE1</accession>
<dbReference type="AlphaFoldDB" id="W0RNE1"/>
<dbReference type="eggNOG" id="COG3386">
    <property type="taxonomic scope" value="Bacteria"/>
</dbReference>
<dbReference type="FunCoup" id="W0RNE1">
    <property type="interactions" value="147"/>
</dbReference>
<feature type="signal peptide" evidence="2">
    <location>
        <begin position="1"/>
        <end position="33"/>
    </location>
</feature>
<dbReference type="SUPFAM" id="SSF63829">
    <property type="entry name" value="Calcium-dependent phosphotriesterase"/>
    <property type="match status" value="1"/>
</dbReference>
<dbReference type="GO" id="GO:0016787">
    <property type="term" value="F:hydrolase activity"/>
    <property type="evidence" value="ECO:0007669"/>
    <property type="project" value="UniProtKB-KW"/>
</dbReference>
<dbReference type="Pfam" id="PF08450">
    <property type="entry name" value="SGL"/>
    <property type="match status" value="1"/>
</dbReference>
<reference evidence="4 5" key="1">
    <citation type="journal article" date="2014" name="Genome Announc.">
        <title>Genome Sequence and Methylome of Soil Bacterium Gemmatirosa kalamazoonensis KBS708T, a Member of the Rarely Cultivated Gemmatimonadetes Phylum.</title>
        <authorList>
            <person name="Debruyn J.M."/>
            <person name="Radosevich M."/>
            <person name="Wommack K.E."/>
            <person name="Polson S.W."/>
            <person name="Hauser L.J."/>
            <person name="Fawaz M.N."/>
            <person name="Korlach J."/>
            <person name="Tsai Y.C."/>
        </authorList>
    </citation>
    <scope>NUCLEOTIDE SEQUENCE [LARGE SCALE GENOMIC DNA]</scope>
    <source>
        <strain evidence="4 5">KBS708</strain>
    </source>
</reference>
<dbReference type="Gene3D" id="2.120.10.30">
    <property type="entry name" value="TolB, C-terminal domain"/>
    <property type="match status" value="1"/>
</dbReference>
<dbReference type="InterPro" id="IPR051262">
    <property type="entry name" value="SMP-30/CGR1_Lactonase"/>
</dbReference>
<dbReference type="EMBL" id="CP007128">
    <property type="protein sequence ID" value="AHG91840.1"/>
    <property type="molecule type" value="Genomic_DNA"/>
</dbReference>
<dbReference type="PANTHER" id="PTHR47572:SF4">
    <property type="entry name" value="LACTONASE DRP35"/>
    <property type="match status" value="1"/>
</dbReference>
<evidence type="ECO:0000313" key="5">
    <source>
        <dbReference type="Proteomes" id="UP000019151"/>
    </source>
</evidence>
<dbReference type="KEGG" id="gba:J421_4303"/>
<protein>
    <submittedName>
        <fullName evidence="4">SMP-30/Gluconolaconase/LRE-like region-containing protein</fullName>
    </submittedName>
</protein>
<dbReference type="Proteomes" id="UP000019151">
    <property type="component" value="Chromosome"/>
</dbReference>
<organism evidence="4 5">
    <name type="scientific">Gemmatirosa kalamazoonensis</name>
    <dbReference type="NCBI Taxonomy" id="861299"/>
    <lineage>
        <taxon>Bacteria</taxon>
        <taxon>Pseudomonadati</taxon>
        <taxon>Gemmatimonadota</taxon>
        <taxon>Gemmatimonadia</taxon>
        <taxon>Gemmatimonadales</taxon>
        <taxon>Gemmatimonadaceae</taxon>
        <taxon>Gemmatirosa</taxon>
    </lineage>
</organism>
<evidence type="ECO:0000313" key="4">
    <source>
        <dbReference type="EMBL" id="AHG91840.1"/>
    </source>
</evidence>
<name>W0RNE1_9BACT</name>
<dbReference type="InterPro" id="IPR011042">
    <property type="entry name" value="6-blade_b-propeller_TolB-like"/>
</dbReference>
<feature type="domain" description="SMP-30/Gluconolactonase/LRE-like region" evidence="3">
    <location>
        <begin position="68"/>
        <end position="335"/>
    </location>
</feature>
<dbReference type="PATRIC" id="fig|861299.3.peg.4362"/>
<dbReference type="InParanoid" id="W0RNE1"/>
<keyword evidence="2" id="KW-0732">Signal</keyword>
<dbReference type="InterPro" id="IPR013658">
    <property type="entry name" value="SGL"/>
</dbReference>
<dbReference type="STRING" id="861299.J421_4303"/>
<keyword evidence="1" id="KW-0378">Hydrolase</keyword>
<feature type="chain" id="PRO_5004795766" evidence="2">
    <location>
        <begin position="34"/>
        <end position="350"/>
    </location>
</feature>
<keyword evidence="5" id="KW-1185">Reference proteome</keyword>
<evidence type="ECO:0000256" key="2">
    <source>
        <dbReference type="SAM" id="SignalP"/>
    </source>
</evidence>
<proteinExistence type="predicted"/>